<feature type="compositionally biased region" description="Basic and acidic residues" evidence="1">
    <location>
        <begin position="323"/>
        <end position="333"/>
    </location>
</feature>
<feature type="region of interest" description="Disordered" evidence="1">
    <location>
        <begin position="518"/>
        <end position="564"/>
    </location>
</feature>
<accession>A0A1Y2GY58</accession>
<dbReference type="GeneID" id="33564742"/>
<dbReference type="PROSITE" id="PS50090">
    <property type="entry name" value="MYB_LIKE"/>
    <property type="match status" value="1"/>
</dbReference>
<dbReference type="EMBL" id="MCFF01000004">
    <property type="protein sequence ID" value="ORZ27195.1"/>
    <property type="molecule type" value="Genomic_DNA"/>
</dbReference>
<feature type="domain" description="Myb-like" evidence="2">
    <location>
        <begin position="451"/>
        <end position="497"/>
    </location>
</feature>
<evidence type="ECO:0000259" key="2">
    <source>
        <dbReference type="PROSITE" id="PS50090"/>
    </source>
</evidence>
<dbReference type="Proteomes" id="UP000193648">
    <property type="component" value="Unassembled WGS sequence"/>
</dbReference>
<feature type="compositionally biased region" description="Low complexity" evidence="1">
    <location>
        <begin position="253"/>
        <end position="265"/>
    </location>
</feature>
<feature type="region of interest" description="Disordered" evidence="1">
    <location>
        <begin position="50"/>
        <end position="131"/>
    </location>
</feature>
<gene>
    <name evidence="3" type="ORF">BCR41DRAFT_346481</name>
</gene>
<dbReference type="RefSeq" id="XP_021884922.1">
    <property type="nucleotide sequence ID" value="XM_022022898.1"/>
</dbReference>
<feature type="compositionally biased region" description="Low complexity" evidence="1">
    <location>
        <begin position="53"/>
        <end position="77"/>
    </location>
</feature>
<dbReference type="Gene3D" id="1.10.10.60">
    <property type="entry name" value="Homeodomain-like"/>
    <property type="match status" value="1"/>
</dbReference>
<feature type="compositionally biased region" description="Low complexity" evidence="1">
    <location>
        <begin position="582"/>
        <end position="598"/>
    </location>
</feature>
<evidence type="ECO:0000256" key="1">
    <source>
        <dbReference type="SAM" id="MobiDB-lite"/>
    </source>
</evidence>
<protein>
    <recommendedName>
        <fullName evidence="2">Myb-like domain-containing protein</fullName>
    </recommendedName>
</protein>
<dbReference type="AlphaFoldDB" id="A0A1Y2GY58"/>
<feature type="compositionally biased region" description="Basic and acidic residues" evidence="1">
    <location>
        <begin position="273"/>
        <end position="285"/>
    </location>
</feature>
<dbReference type="InterPro" id="IPR001005">
    <property type="entry name" value="SANT/Myb"/>
</dbReference>
<organism evidence="3 4">
    <name type="scientific">Lobosporangium transversale</name>
    <dbReference type="NCBI Taxonomy" id="64571"/>
    <lineage>
        <taxon>Eukaryota</taxon>
        <taxon>Fungi</taxon>
        <taxon>Fungi incertae sedis</taxon>
        <taxon>Mucoromycota</taxon>
        <taxon>Mortierellomycotina</taxon>
        <taxon>Mortierellomycetes</taxon>
        <taxon>Mortierellales</taxon>
        <taxon>Mortierellaceae</taxon>
        <taxon>Lobosporangium</taxon>
    </lineage>
</organism>
<feature type="compositionally biased region" description="Acidic residues" evidence="1">
    <location>
        <begin position="553"/>
        <end position="564"/>
    </location>
</feature>
<name>A0A1Y2GY58_9FUNG</name>
<feature type="compositionally biased region" description="Basic and acidic residues" evidence="1">
    <location>
        <begin position="527"/>
        <end position="548"/>
    </location>
</feature>
<feature type="compositionally biased region" description="Low complexity" evidence="1">
    <location>
        <begin position="98"/>
        <end position="118"/>
    </location>
</feature>
<feature type="compositionally biased region" description="Polar residues" evidence="1">
    <location>
        <begin position="119"/>
        <end position="131"/>
    </location>
</feature>
<feature type="region of interest" description="Disordered" evidence="1">
    <location>
        <begin position="242"/>
        <end position="306"/>
    </location>
</feature>
<comment type="caution">
    <text evidence="3">The sequence shown here is derived from an EMBL/GenBank/DDBJ whole genome shotgun (WGS) entry which is preliminary data.</text>
</comment>
<evidence type="ECO:0000313" key="4">
    <source>
        <dbReference type="Proteomes" id="UP000193648"/>
    </source>
</evidence>
<reference evidence="3 4" key="1">
    <citation type="submission" date="2016-07" db="EMBL/GenBank/DDBJ databases">
        <title>Pervasive Adenine N6-methylation of Active Genes in Fungi.</title>
        <authorList>
            <consortium name="DOE Joint Genome Institute"/>
            <person name="Mondo S.J."/>
            <person name="Dannebaum R.O."/>
            <person name="Kuo R.C."/>
            <person name="Labutti K."/>
            <person name="Haridas S."/>
            <person name="Kuo A."/>
            <person name="Salamov A."/>
            <person name="Ahrendt S.R."/>
            <person name="Lipzen A."/>
            <person name="Sullivan W."/>
            <person name="Andreopoulos W.B."/>
            <person name="Clum A."/>
            <person name="Lindquist E."/>
            <person name="Daum C."/>
            <person name="Ramamoorthy G.K."/>
            <person name="Gryganskyi A."/>
            <person name="Culley D."/>
            <person name="Magnuson J.K."/>
            <person name="James T.Y."/>
            <person name="O'Malley M.A."/>
            <person name="Stajich J.E."/>
            <person name="Spatafora J.W."/>
            <person name="Visel A."/>
            <person name="Grigoriev I.V."/>
        </authorList>
    </citation>
    <scope>NUCLEOTIDE SEQUENCE [LARGE SCALE GENOMIC DNA]</scope>
    <source>
        <strain evidence="3 4">NRRL 3116</strain>
    </source>
</reference>
<dbReference type="InParanoid" id="A0A1Y2GY58"/>
<feature type="region of interest" description="Disordered" evidence="1">
    <location>
        <begin position="576"/>
        <end position="615"/>
    </location>
</feature>
<evidence type="ECO:0000313" key="3">
    <source>
        <dbReference type="EMBL" id="ORZ27195.1"/>
    </source>
</evidence>
<feature type="compositionally biased region" description="Polar residues" evidence="1">
    <location>
        <begin position="83"/>
        <end position="97"/>
    </location>
</feature>
<feature type="region of interest" description="Disordered" evidence="1">
    <location>
        <begin position="320"/>
        <end position="344"/>
    </location>
</feature>
<proteinExistence type="predicted"/>
<sequence>MLSKVHHRSLPKHQQLRIELQKRHEESQRQLNERSQLQIAYQEFHRQREQYQREQQQQQRHLQLQQLHQLQQQRQLQARPPSSAASTNSTMTGAWSYTSSSPLSSSSSSSSSSTLSPSANHSPFRHSQYSDWSTIREKERARMLANIASIRDTLPSVPPPQVAKENLRRLSERLQHRRARTRETILYDIHQGVKSVEAEVHRQVELVLSRLKEAPGSRYAFALTNSFLSQIPSSLSNTLLPTANILPTPPPSSDSSSSSSPLSPSAYTPAFLDDDKKPLKRRYDQDGNEDIWSRQQQERDRMEADSLSNEFDSIALAGSAHATDTESEHHAQEPRQQQLSISSSGASEVLSASMHTSYTTACSRVLDAALPSFIPSMVAPLVCVFSYPAPSSSAQANQGTAEQQHQQQKEFVFPWGLPDQPRNFSQHSKQGSVPSRVATPDPGIIVVDSKSWTQAEREALYLAATRFRLCGQWSKIREMMNLHRTDQEIETEYMKLYGHRDDDIDDDDDDEGEEKIHIIHGGNSGQDSDHDEPMHMHEDGKVKKDGRNQMESMDGDADADDEGEGERAVFMKFGGSRRHHQGQNQSQSQSQSQNQSQGPDEEQSQMELHRLSVQPPRIVRVGGEIVPSGYEQQPIVDPRQREPIRLHKKELLIDKRFTLEEIPMRI</sequence>
<dbReference type="OrthoDB" id="2448622at2759"/>
<keyword evidence="4" id="KW-1185">Reference proteome</keyword>